<name>A0ABU0BZA4_9HYPH</name>
<evidence type="ECO:0008006" key="3">
    <source>
        <dbReference type="Google" id="ProtNLM"/>
    </source>
</evidence>
<dbReference type="Proteomes" id="UP001230207">
    <property type="component" value="Unassembled WGS sequence"/>
</dbReference>
<dbReference type="EMBL" id="JAUSVF010000003">
    <property type="protein sequence ID" value="MDQ0323288.1"/>
    <property type="molecule type" value="Genomic_DNA"/>
</dbReference>
<proteinExistence type="predicted"/>
<organism evidence="1 2">
    <name type="scientific">Pararhizobium capsulatum DSM 1112</name>
    <dbReference type="NCBI Taxonomy" id="1121113"/>
    <lineage>
        <taxon>Bacteria</taxon>
        <taxon>Pseudomonadati</taxon>
        <taxon>Pseudomonadota</taxon>
        <taxon>Alphaproteobacteria</taxon>
        <taxon>Hyphomicrobiales</taxon>
        <taxon>Rhizobiaceae</taxon>
        <taxon>Rhizobium/Agrobacterium group</taxon>
        <taxon>Pararhizobium</taxon>
    </lineage>
</organism>
<protein>
    <recommendedName>
        <fullName evidence="3">Lipoprotein</fullName>
    </recommendedName>
</protein>
<evidence type="ECO:0000313" key="2">
    <source>
        <dbReference type="Proteomes" id="UP001230207"/>
    </source>
</evidence>
<evidence type="ECO:0000313" key="1">
    <source>
        <dbReference type="EMBL" id="MDQ0323288.1"/>
    </source>
</evidence>
<comment type="caution">
    <text evidence="1">The sequence shown here is derived from an EMBL/GenBank/DDBJ whole genome shotgun (WGS) entry which is preliminary data.</text>
</comment>
<gene>
    <name evidence="1" type="ORF">QO002_005494</name>
</gene>
<sequence length="124" mass="12894">MDFTSKITSGLAIAGRGGLVSAAFLMGVGAAQGAGSYPTVAIVDYVYGCMKANGETPAALANCSCSIDVIASIVPYERYETAETFRSLGLQTGERGVLFRQSAPAKSAVSELKRAQAEAEVRCF</sequence>
<reference evidence="1 2" key="1">
    <citation type="submission" date="2023-07" db="EMBL/GenBank/DDBJ databases">
        <title>Genomic Encyclopedia of Type Strains, Phase IV (KMG-IV): sequencing the most valuable type-strain genomes for metagenomic binning, comparative biology and taxonomic classification.</title>
        <authorList>
            <person name="Goeker M."/>
        </authorList>
    </citation>
    <scope>NUCLEOTIDE SEQUENCE [LARGE SCALE GENOMIC DNA]</scope>
    <source>
        <strain evidence="1 2">DSM 1112</strain>
    </source>
</reference>
<keyword evidence="2" id="KW-1185">Reference proteome</keyword>
<accession>A0ABU0BZA4</accession>